<accession>A0A0G4H1M9</accession>
<feature type="compositionally biased region" description="Polar residues" evidence="1">
    <location>
        <begin position="504"/>
        <end position="521"/>
    </location>
</feature>
<dbReference type="EMBL" id="CDMZ01001784">
    <property type="protein sequence ID" value="CEM37523.1"/>
    <property type="molecule type" value="Genomic_DNA"/>
</dbReference>
<name>A0A0G4H1M9_9ALVE</name>
<proteinExistence type="predicted"/>
<dbReference type="InterPro" id="IPR032675">
    <property type="entry name" value="LRR_dom_sf"/>
</dbReference>
<protein>
    <submittedName>
        <fullName evidence="2">Uncharacterized protein</fullName>
    </submittedName>
</protein>
<gene>
    <name evidence="2" type="ORF">Cvel_24330</name>
</gene>
<dbReference type="Gene3D" id="3.80.10.10">
    <property type="entry name" value="Ribonuclease Inhibitor"/>
    <property type="match status" value="1"/>
</dbReference>
<evidence type="ECO:0000256" key="1">
    <source>
        <dbReference type="SAM" id="MobiDB-lite"/>
    </source>
</evidence>
<evidence type="ECO:0000313" key="2">
    <source>
        <dbReference type="EMBL" id="CEM37523.1"/>
    </source>
</evidence>
<feature type="region of interest" description="Disordered" evidence="1">
    <location>
        <begin position="500"/>
        <end position="521"/>
    </location>
</feature>
<sequence length="521" mass="56319">MMAAEEVSLVPKGDGSSSEHSHGDDPNVPLSAEFALGLLLGHAQPSSMEISKLASDRRSYGLAWVILVSLKKKNVDLPFFDSLELSIHQELPLSVVMYPQKIALLLVSLPETTEKLSFPGEYAQFLELIPADALAFLQSLVVKDVLSSPDGILQLIFWMSWCDLIGLQHLHLDMGERGPEEDRDVYVQALAGGLTRSVVPQLKLFELYGRACGEKGTRAVLSALKSEERPPVEELRMDVVEMARPDADAICIGGFPFLKGLQVIDNAADTLLDALLRKEAVVRFLSEANGFFLGLERGNFPRLRSLTLPASMRGRGGVLEALGRAAAAKRLQQLEALSFASEFYPYRKGGFAQFAQALGAGQMPHLKRLCIPLFDDCIVALTGAFALNDLPALEELEVLSAFRKGGLKAFAEGLGPNTLPSLCRLEFGCLGTWPGRLIDEDTDALGLALREGRLPALKRLCVRGVGKVIRPLLGADWGGRGELVRLVIEDSDTLDFSAFDGSEGSASSPASLFGSNSSLAD</sequence>
<dbReference type="AlphaFoldDB" id="A0A0G4H1M9"/>
<dbReference type="PhylomeDB" id="A0A0G4H1M9"/>
<reference evidence="2" key="1">
    <citation type="submission" date="2014-11" db="EMBL/GenBank/DDBJ databases">
        <authorList>
            <person name="Otto D Thomas"/>
            <person name="Naeem Raeece"/>
        </authorList>
    </citation>
    <scope>NUCLEOTIDE SEQUENCE</scope>
</reference>
<dbReference type="VEuPathDB" id="CryptoDB:Cvel_24330"/>
<feature type="region of interest" description="Disordered" evidence="1">
    <location>
        <begin position="1"/>
        <end position="26"/>
    </location>
</feature>
<organism evidence="2">
    <name type="scientific">Chromera velia CCMP2878</name>
    <dbReference type="NCBI Taxonomy" id="1169474"/>
    <lineage>
        <taxon>Eukaryota</taxon>
        <taxon>Sar</taxon>
        <taxon>Alveolata</taxon>
        <taxon>Colpodellida</taxon>
        <taxon>Chromeraceae</taxon>
        <taxon>Chromera</taxon>
    </lineage>
</organism>